<keyword evidence="1" id="KW-0969">Cilium</keyword>
<keyword evidence="1" id="KW-0282">Flagellum</keyword>
<reference evidence="2" key="1">
    <citation type="journal article" date="2019" name="Int. J. Syst. Evol. Microbiol.">
        <title>The Global Catalogue of Microorganisms (GCM) 10K type strain sequencing project: providing services to taxonomists for standard genome sequencing and annotation.</title>
        <authorList>
            <consortium name="The Broad Institute Genomics Platform"/>
            <consortium name="The Broad Institute Genome Sequencing Center for Infectious Disease"/>
            <person name="Wu L."/>
            <person name="Ma J."/>
        </authorList>
    </citation>
    <scope>NUCLEOTIDE SEQUENCE [LARGE SCALE GENOMIC DNA]</scope>
    <source>
        <strain evidence="2">CGMCC 1.18578</strain>
    </source>
</reference>
<keyword evidence="1" id="KW-0966">Cell projection</keyword>
<comment type="caution">
    <text evidence="1">The sequence shown here is derived from an EMBL/GenBank/DDBJ whole genome shotgun (WGS) entry which is preliminary data.</text>
</comment>
<organism evidence="1 2">
    <name type="scientific">Cohnella yongneupensis</name>
    <dbReference type="NCBI Taxonomy" id="425006"/>
    <lineage>
        <taxon>Bacteria</taxon>
        <taxon>Bacillati</taxon>
        <taxon>Bacillota</taxon>
        <taxon>Bacilli</taxon>
        <taxon>Bacillales</taxon>
        <taxon>Paenibacillaceae</taxon>
        <taxon>Cohnella</taxon>
    </lineage>
</organism>
<evidence type="ECO:0000313" key="1">
    <source>
        <dbReference type="EMBL" id="MFC5528968.1"/>
    </source>
</evidence>
<gene>
    <name evidence="1" type="ORF">ACFPQ4_05805</name>
</gene>
<protein>
    <submittedName>
        <fullName evidence="1">Flagellar protein</fullName>
    </submittedName>
</protein>
<dbReference type="EMBL" id="JBHSNC010000017">
    <property type="protein sequence ID" value="MFC5528968.1"/>
    <property type="molecule type" value="Genomic_DNA"/>
</dbReference>
<dbReference type="Proteomes" id="UP001596108">
    <property type="component" value="Unassembled WGS sequence"/>
</dbReference>
<proteinExistence type="predicted"/>
<accession>A0ABW0QX11</accession>
<sequence length="136" mass="15827">MNLAHCPRCSRLFSKHFREVCNQCHQDLEKEYERCVDHLRKNKGLTIQELSNETETSIKQITRWLREGRISLLNAPNMTYPCEVCGTLIRESNMCDSCRTRLQKDVNNAKNSGFSAAQDYRGSGGYQITDRHKDRK</sequence>
<evidence type="ECO:0000313" key="2">
    <source>
        <dbReference type="Proteomes" id="UP001596108"/>
    </source>
</evidence>
<keyword evidence="2" id="KW-1185">Reference proteome</keyword>
<dbReference type="RefSeq" id="WP_378110837.1">
    <property type="nucleotide sequence ID" value="NZ_JBHSNC010000017.1"/>
</dbReference>
<name>A0ABW0QX11_9BACL</name>